<evidence type="ECO:0000256" key="1">
    <source>
        <dbReference type="SAM" id="MobiDB-lite"/>
    </source>
</evidence>
<feature type="region of interest" description="Disordered" evidence="1">
    <location>
        <begin position="1"/>
        <end position="29"/>
    </location>
</feature>
<keyword evidence="2" id="KW-1185">Reference proteome</keyword>
<dbReference type="RefSeq" id="XP_019615141.1">
    <property type="nucleotide sequence ID" value="XM_019759582.1"/>
</dbReference>
<dbReference type="OrthoDB" id="10121352at2759"/>
<dbReference type="Proteomes" id="UP000515135">
    <property type="component" value="Unplaced"/>
</dbReference>
<reference evidence="3" key="1">
    <citation type="submission" date="2025-08" db="UniProtKB">
        <authorList>
            <consortium name="RefSeq"/>
        </authorList>
    </citation>
    <scope>IDENTIFICATION</scope>
    <source>
        <tissue evidence="3">Gonad</tissue>
    </source>
</reference>
<dbReference type="AlphaFoldDB" id="A0A6P4YDY5"/>
<gene>
    <name evidence="3" type="primary">LOC109462951</name>
</gene>
<protein>
    <submittedName>
        <fullName evidence="3">Uncharacterized protein LOC109462951</fullName>
    </submittedName>
</protein>
<accession>A0A6P4YDY5</accession>
<evidence type="ECO:0000313" key="3">
    <source>
        <dbReference type="RefSeq" id="XP_019615141.1"/>
    </source>
</evidence>
<name>A0A6P4YDY5_BRABE</name>
<dbReference type="GeneID" id="109462951"/>
<sequence length="206" mass="23487">MSQPRPDRSSDDILTQLRDEGVLPGLKRRDNAVAFQVPTENPGTPPRHQDRLKKMERRLEERREKVKKSCPESRGDLKKQLSDAEVRRQELLDEKTARISKKFAEKAAQIKAKKEASRMTSTAFLITATSDSDVIATRASQRTKQLEKRLEARRARVAKKATVDALETRQNLAAERRQEHKLATVSKAKKRVRFSLPDDEPGSDGY</sequence>
<organism evidence="2 3">
    <name type="scientific">Branchiostoma belcheri</name>
    <name type="common">Amphioxus</name>
    <dbReference type="NCBI Taxonomy" id="7741"/>
    <lineage>
        <taxon>Eukaryota</taxon>
        <taxon>Metazoa</taxon>
        <taxon>Chordata</taxon>
        <taxon>Cephalochordata</taxon>
        <taxon>Leptocardii</taxon>
        <taxon>Amphioxiformes</taxon>
        <taxon>Branchiostomatidae</taxon>
        <taxon>Branchiostoma</taxon>
    </lineage>
</organism>
<proteinExistence type="predicted"/>
<evidence type="ECO:0000313" key="2">
    <source>
        <dbReference type="Proteomes" id="UP000515135"/>
    </source>
</evidence>
<dbReference type="KEGG" id="bbel:109462951"/>
<feature type="region of interest" description="Disordered" evidence="1">
    <location>
        <begin position="59"/>
        <end position="82"/>
    </location>
</feature>